<dbReference type="Proteomes" id="UP001610432">
    <property type="component" value="Unassembled WGS sequence"/>
</dbReference>
<keyword evidence="1" id="KW-0489">Methyltransferase</keyword>
<dbReference type="Pfam" id="PF00891">
    <property type="entry name" value="Methyltransf_2"/>
    <property type="match status" value="1"/>
</dbReference>
<evidence type="ECO:0000256" key="3">
    <source>
        <dbReference type="ARBA" id="ARBA00022691"/>
    </source>
</evidence>
<evidence type="ECO:0000313" key="5">
    <source>
        <dbReference type="EMBL" id="KAL2863146.1"/>
    </source>
</evidence>
<dbReference type="SUPFAM" id="SSF53335">
    <property type="entry name" value="S-adenosyl-L-methionine-dependent methyltransferases"/>
    <property type="match status" value="1"/>
</dbReference>
<dbReference type="Gene3D" id="3.40.50.150">
    <property type="entry name" value="Vaccinia Virus protein VP39"/>
    <property type="match status" value="1"/>
</dbReference>
<dbReference type="InterPro" id="IPR029063">
    <property type="entry name" value="SAM-dependent_MTases_sf"/>
</dbReference>
<gene>
    <name evidence="5" type="ORF">BJX67DRAFT_385002</name>
</gene>
<reference evidence="5 6" key="1">
    <citation type="submission" date="2024-07" db="EMBL/GenBank/DDBJ databases">
        <title>Section-level genome sequencing and comparative genomics of Aspergillus sections Usti and Cavernicolus.</title>
        <authorList>
            <consortium name="Lawrence Berkeley National Laboratory"/>
            <person name="Nybo J.L."/>
            <person name="Vesth T.C."/>
            <person name="Theobald S."/>
            <person name="Frisvad J.C."/>
            <person name="Larsen T.O."/>
            <person name="Kjaerboelling I."/>
            <person name="Rothschild-Mancinelli K."/>
            <person name="Lyhne E.K."/>
            <person name="Kogle M.E."/>
            <person name="Barry K."/>
            <person name="Clum A."/>
            <person name="Na H."/>
            <person name="Ledsgaard L."/>
            <person name="Lin J."/>
            <person name="Lipzen A."/>
            <person name="Kuo A."/>
            <person name="Riley R."/>
            <person name="Mondo S."/>
            <person name="Labutti K."/>
            <person name="Haridas S."/>
            <person name="Pangalinan J."/>
            <person name="Salamov A.A."/>
            <person name="Simmons B.A."/>
            <person name="Magnuson J.K."/>
            <person name="Chen J."/>
            <person name="Drula E."/>
            <person name="Henrissat B."/>
            <person name="Wiebenga A."/>
            <person name="Lubbers R.J."/>
            <person name="Gomes A.C."/>
            <person name="Macurrencykelacurrency M.R."/>
            <person name="Stajich J."/>
            <person name="Grigoriev I.V."/>
            <person name="Mortensen U.H."/>
            <person name="De Vries R.P."/>
            <person name="Baker S.E."/>
            <person name="Andersen M.R."/>
        </authorList>
    </citation>
    <scope>NUCLEOTIDE SEQUENCE [LARGE SCALE GENOMIC DNA]</scope>
    <source>
        <strain evidence="5 6">CBS 449.75</strain>
    </source>
</reference>
<sequence length="446" mass="49906">MALTAPPVMEQLVQSLVKDVTRLTDYLESTGHPAPSFDRSTPPVVLPDDASEGAQAVRERILDYALRIFQLAAGPSEYLANLQTGYHYISCLRWLCHFRIFHLVPLEGSIPYADLAALAKVPEHALKSITQMAMTNGLFVETPPGHVSHSATSALLQINSGFHDWAVFNSDISAPTALAMAEVHEKWKWPNTETNCAHTTQTAYNIAFNTDLPFFKHLGQQEERHRQFAGYMRAVTASQGTHLKQLVECWDWTSLGRGLVVDVGGSTGHASIALARKFPELRFIVEDLPDVVAGGPAYLESQSQSQEDADLASRITYQRHDFFEPQPAMAGDADVYLLRMILHDWGFDDCVRILSRLVEALRESKKRDGARILIMDSVLPEPGSVPTSRERLLRVRDLTMLQVFNSQERQMEDWERIFTCVDERLVVKKVVQPAGSVLSIIELALE</sequence>
<dbReference type="InterPro" id="IPR001077">
    <property type="entry name" value="COMT_C"/>
</dbReference>
<dbReference type="CDD" id="cd02440">
    <property type="entry name" value="AdoMet_MTases"/>
    <property type="match status" value="1"/>
</dbReference>
<organism evidence="5 6">
    <name type="scientific">Aspergillus lucknowensis</name>
    <dbReference type="NCBI Taxonomy" id="176173"/>
    <lineage>
        <taxon>Eukaryota</taxon>
        <taxon>Fungi</taxon>
        <taxon>Dikarya</taxon>
        <taxon>Ascomycota</taxon>
        <taxon>Pezizomycotina</taxon>
        <taxon>Eurotiomycetes</taxon>
        <taxon>Eurotiomycetidae</taxon>
        <taxon>Eurotiales</taxon>
        <taxon>Aspergillaceae</taxon>
        <taxon>Aspergillus</taxon>
        <taxon>Aspergillus subgen. Nidulantes</taxon>
    </lineage>
</organism>
<dbReference type="InterPro" id="IPR016461">
    <property type="entry name" value="COMT-like"/>
</dbReference>
<dbReference type="PANTHER" id="PTHR43712">
    <property type="entry name" value="PUTATIVE (AFU_ORTHOLOGUE AFUA_4G14580)-RELATED"/>
    <property type="match status" value="1"/>
</dbReference>
<dbReference type="RefSeq" id="XP_070882125.1">
    <property type="nucleotide sequence ID" value="XM_071033774.1"/>
</dbReference>
<evidence type="ECO:0000256" key="2">
    <source>
        <dbReference type="ARBA" id="ARBA00022679"/>
    </source>
</evidence>
<keyword evidence="2" id="KW-0808">Transferase</keyword>
<dbReference type="InterPro" id="IPR036388">
    <property type="entry name" value="WH-like_DNA-bd_sf"/>
</dbReference>
<evidence type="ECO:0000256" key="1">
    <source>
        <dbReference type="ARBA" id="ARBA00022603"/>
    </source>
</evidence>
<proteinExistence type="predicted"/>
<keyword evidence="3" id="KW-0949">S-adenosyl-L-methionine</keyword>
<comment type="caution">
    <text evidence="5">The sequence shown here is derived from an EMBL/GenBank/DDBJ whole genome shotgun (WGS) entry which is preliminary data.</text>
</comment>
<dbReference type="PROSITE" id="PS51683">
    <property type="entry name" value="SAM_OMT_II"/>
    <property type="match status" value="1"/>
</dbReference>
<dbReference type="Gene3D" id="1.10.10.10">
    <property type="entry name" value="Winged helix-like DNA-binding domain superfamily/Winged helix DNA-binding domain"/>
    <property type="match status" value="1"/>
</dbReference>
<accession>A0ABR4LF31</accession>
<dbReference type="GeneID" id="98148846"/>
<dbReference type="InterPro" id="IPR036390">
    <property type="entry name" value="WH_DNA-bd_sf"/>
</dbReference>
<dbReference type="SUPFAM" id="SSF46785">
    <property type="entry name" value="Winged helix' DNA-binding domain"/>
    <property type="match status" value="1"/>
</dbReference>
<feature type="domain" description="O-methyltransferase C-terminal" evidence="4">
    <location>
        <begin position="201"/>
        <end position="419"/>
    </location>
</feature>
<evidence type="ECO:0000259" key="4">
    <source>
        <dbReference type="Pfam" id="PF00891"/>
    </source>
</evidence>
<dbReference type="PANTHER" id="PTHR43712:SF19">
    <property type="entry name" value="DUAL O-METHYLTRANSFERASE_FAD-DEPENDENT MONOOXYGENASE ELCB"/>
    <property type="match status" value="1"/>
</dbReference>
<dbReference type="EMBL" id="JBFXLQ010000056">
    <property type="protein sequence ID" value="KAL2863146.1"/>
    <property type="molecule type" value="Genomic_DNA"/>
</dbReference>
<protein>
    <submittedName>
        <fullName evidence="5">O-methyltransferase-domain-containing protein</fullName>
    </submittedName>
</protein>
<name>A0ABR4LF31_9EURO</name>
<keyword evidence="6" id="KW-1185">Reference proteome</keyword>
<evidence type="ECO:0000313" key="6">
    <source>
        <dbReference type="Proteomes" id="UP001610432"/>
    </source>
</evidence>